<keyword evidence="3" id="KW-1185">Reference proteome</keyword>
<dbReference type="AlphaFoldDB" id="A0A1L9U1G2"/>
<protein>
    <submittedName>
        <fullName evidence="2">Uncharacterized protein</fullName>
    </submittedName>
</protein>
<dbReference type="EMBL" id="KV878726">
    <property type="protein sequence ID" value="OJJ65524.1"/>
    <property type="molecule type" value="Genomic_DNA"/>
</dbReference>
<evidence type="ECO:0000256" key="1">
    <source>
        <dbReference type="SAM" id="MobiDB-lite"/>
    </source>
</evidence>
<name>A0A1L9U1G2_ASPBC</name>
<accession>A0A1L9U1G2</accession>
<dbReference type="OrthoDB" id="4517809at2759"/>
<feature type="region of interest" description="Disordered" evidence="1">
    <location>
        <begin position="91"/>
        <end position="110"/>
    </location>
</feature>
<dbReference type="VEuPathDB" id="FungiDB:ASPBRDRAFT_533445"/>
<organism evidence="2 3">
    <name type="scientific">Aspergillus brasiliensis (strain CBS 101740 / IMI 381727 / IBT 21946)</name>
    <dbReference type="NCBI Taxonomy" id="767769"/>
    <lineage>
        <taxon>Eukaryota</taxon>
        <taxon>Fungi</taxon>
        <taxon>Dikarya</taxon>
        <taxon>Ascomycota</taxon>
        <taxon>Pezizomycotina</taxon>
        <taxon>Eurotiomycetes</taxon>
        <taxon>Eurotiomycetidae</taxon>
        <taxon>Eurotiales</taxon>
        <taxon>Aspergillaceae</taxon>
        <taxon>Aspergillus</taxon>
        <taxon>Aspergillus subgen. Circumdati</taxon>
    </lineage>
</organism>
<reference evidence="3" key="1">
    <citation type="journal article" date="2017" name="Genome Biol.">
        <title>Comparative genomics reveals high biological diversity and specific adaptations in the industrially and medically important fungal genus Aspergillus.</title>
        <authorList>
            <person name="de Vries R.P."/>
            <person name="Riley R."/>
            <person name="Wiebenga A."/>
            <person name="Aguilar-Osorio G."/>
            <person name="Amillis S."/>
            <person name="Uchima C.A."/>
            <person name="Anderluh G."/>
            <person name="Asadollahi M."/>
            <person name="Askin M."/>
            <person name="Barry K."/>
            <person name="Battaglia E."/>
            <person name="Bayram O."/>
            <person name="Benocci T."/>
            <person name="Braus-Stromeyer S.A."/>
            <person name="Caldana C."/>
            <person name="Canovas D."/>
            <person name="Cerqueira G.C."/>
            <person name="Chen F."/>
            <person name="Chen W."/>
            <person name="Choi C."/>
            <person name="Clum A."/>
            <person name="Dos Santos R.A."/>
            <person name="Damasio A.R."/>
            <person name="Diallinas G."/>
            <person name="Emri T."/>
            <person name="Fekete E."/>
            <person name="Flipphi M."/>
            <person name="Freyberg S."/>
            <person name="Gallo A."/>
            <person name="Gournas C."/>
            <person name="Habgood R."/>
            <person name="Hainaut M."/>
            <person name="Harispe M.L."/>
            <person name="Henrissat B."/>
            <person name="Hilden K.S."/>
            <person name="Hope R."/>
            <person name="Hossain A."/>
            <person name="Karabika E."/>
            <person name="Karaffa L."/>
            <person name="Karanyi Z."/>
            <person name="Krasevec N."/>
            <person name="Kuo A."/>
            <person name="Kusch H."/>
            <person name="LaButti K."/>
            <person name="Lagendijk E.L."/>
            <person name="Lapidus A."/>
            <person name="Levasseur A."/>
            <person name="Lindquist E."/>
            <person name="Lipzen A."/>
            <person name="Logrieco A.F."/>
            <person name="MacCabe A."/>
            <person name="Maekelae M.R."/>
            <person name="Malavazi I."/>
            <person name="Melin P."/>
            <person name="Meyer V."/>
            <person name="Mielnichuk N."/>
            <person name="Miskei M."/>
            <person name="Molnar A.P."/>
            <person name="Mule G."/>
            <person name="Ngan C.Y."/>
            <person name="Orejas M."/>
            <person name="Orosz E."/>
            <person name="Ouedraogo J.P."/>
            <person name="Overkamp K.M."/>
            <person name="Park H.-S."/>
            <person name="Perrone G."/>
            <person name="Piumi F."/>
            <person name="Punt P.J."/>
            <person name="Ram A.F."/>
            <person name="Ramon A."/>
            <person name="Rauscher S."/>
            <person name="Record E."/>
            <person name="Riano-Pachon D.M."/>
            <person name="Robert V."/>
            <person name="Roehrig J."/>
            <person name="Ruller R."/>
            <person name="Salamov A."/>
            <person name="Salih N.S."/>
            <person name="Samson R.A."/>
            <person name="Sandor E."/>
            <person name="Sanguinetti M."/>
            <person name="Schuetze T."/>
            <person name="Sepcic K."/>
            <person name="Shelest E."/>
            <person name="Sherlock G."/>
            <person name="Sophianopoulou V."/>
            <person name="Squina F.M."/>
            <person name="Sun H."/>
            <person name="Susca A."/>
            <person name="Todd R.B."/>
            <person name="Tsang A."/>
            <person name="Unkles S.E."/>
            <person name="van de Wiele N."/>
            <person name="van Rossen-Uffink D."/>
            <person name="Oliveira J.V."/>
            <person name="Vesth T.C."/>
            <person name="Visser J."/>
            <person name="Yu J.-H."/>
            <person name="Zhou M."/>
            <person name="Andersen M.R."/>
            <person name="Archer D.B."/>
            <person name="Baker S.E."/>
            <person name="Benoit I."/>
            <person name="Brakhage A.A."/>
            <person name="Braus G.H."/>
            <person name="Fischer R."/>
            <person name="Frisvad J.C."/>
            <person name="Goldman G.H."/>
            <person name="Houbraken J."/>
            <person name="Oakley B."/>
            <person name="Pocsi I."/>
            <person name="Scazzocchio C."/>
            <person name="Seiboth B."/>
            <person name="vanKuyk P.A."/>
            <person name="Wortman J."/>
            <person name="Dyer P.S."/>
            <person name="Grigoriev I.V."/>
        </authorList>
    </citation>
    <scope>NUCLEOTIDE SEQUENCE [LARGE SCALE GENOMIC DNA]</scope>
    <source>
        <strain evidence="3">CBS 101740 / IMI 381727 / IBT 21946</strain>
    </source>
</reference>
<dbReference type="RefSeq" id="XP_067472775.1">
    <property type="nucleotide sequence ID" value="XM_067627054.1"/>
</dbReference>
<evidence type="ECO:0000313" key="3">
    <source>
        <dbReference type="Proteomes" id="UP000184499"/>
    </source>
</evidence>
<sequence length="110" mass="12059">MLANNLNLMSRNPRLHGFGTLVARADNMRYSSFSSVTPGYDPLLLSQLTSQLDITMDMGLQPQTSPEFCVEWLARSVTVIVLTCPQASGLPQEMRTLSSPKLETADGCHS</sequence>
<gene>
    <name evidence="2" type="ORF">ASPBRDRAFT_533445</name>
</gene>
<dbReference type="Proteomes" id="UP000184499">
    <property type="component" value="Unassembled WGS sequence"/>
</dbReference>
<evidence type="ECO:0000313" key="2">
    <source>
        <dbReference type="EMBL" id="OJJ65524.1"/>
    </source>
</evidence>
<proteinExistence type="predicted"/>
<dbReference type="GeneID" id="93579542"/>